<name>A0A8C5U3I2_9PASS</name>
<dbReference type="AlphaFoldDB" id="A0A8C5U3I2"/>
<dbReference type="OrthoDB" id="9384695at2759"/>
<reference evidence="1" key="1">
    <citation type="submission" date="2025-08" db="UniProtKB">
        <authorList>
            <consortium name="Ensembl"/>
        </authorList>
    </citation>
    <scope>IDENTIFICATION</scope>
</reference>
<protein>
    <submittedName>
        <fullName evidence="1">Uncharacterized protein</fullName>
    </submittedName>
</protein>
<accession>A0A8C5U3I2</accession>
<dbReference type="Ensembl" id="ENSMCST00000016729.1">
    <property type="protein sequence ID" value="ENSMCSP00000016316.1"/>
    <property type="gene ID" value="ENSMCSG00000011490.1"/>
</dbReference>
<proteinExistence type="predicted"/>
<reference evidence="1" key="2">
    <citation type="submission" date="2025-09" db="UniProtKB">
        <authorList>
            <consortium name="Ensembl"/>
        </authorList>
    </citation>
    <scope>IDENTIFICATION</scope>
</reference>
<dbReference type="Proteomes" id="UP000694560">
    <property type="component" value="Unplaced"/>
</dbReference>
<sequence>MLSVLCLVTGLLPYSCIILASNDCATSFLIGGIMIALTGWNLCQEYRQNYQTALFQSNTLEAGGNATTYLEGFIEALKTSKESKEQKVLVANLRAMQTYGESCTGWTKHREAVEENDFFKNLENFLRFLGHNALLEETN</sequence>
<evidence type="ECO:0000313" key="2">
    <source>
        <dbReference type="Proteomes" id="UP000694560"/>
    </source>
</evidence>
<keyword evidence="2" id="KW-1185">Reference proteome</keyword>
<organism evidence="1 2">
    <name type="scientific">Malurus cyaneus samueli</name>
    <dbReference type="NCBI Taxonomy" id="2593467"/>
    <lineage>
        <taxon>Eukaryota</taxon>
        <taxon>Metazoa</taxon>
        <taxon>Chordata</taxon>
        <taxon>Craniata</taxon>
        <taxon>Vertebrata</taxon>
        <taxon>Euteleostomi</taxon>
        <taxon>Archelosauria</taxon>
        <taxon>Archosauria</taxon>
        <taxon>Dinosauria</taxon>
        <taxon>Saurischia</taxon>
        <taxon>Theropoda</taxon>
        <taxon>Coelurosauria</taxon>
        <taxon>Aves</taxon>
        <taxon>Neognathae</taxon>
        <taxon>Neoaves</taxon>
        <taxon>Telluraves</taxon>
        <taxon>Australaves</taxon>
        <taxon>Passeriformes</taxon>
        <taxon>Meliphagoidea</taxon>
        <taxon>Maluridae</taxon>
        <taxon>Malurus</taxon>
    </lineage>
</organism>
<evidence type="ECO:0000313" key="1">
    <source>
        <dbReference type="Ensembl" id="ENSMCSP00000016316.1"/>
    </source>
</evidence>